<keyword evidence="9" id="KW-0460">Magnesium</keyword>
<dbReference type="OrthoDB" id="9805698at2"/>
<gene>
    <name evidence="12" type="ORF">N508_000144</name>
</gene>
<evidence type="ECO:0000256" key="4">
    <source>
        <dbReference type="ARBA" id="ARBA00022679"/>
    </source>
</evidence>
<keyword evidence="5" id="KW-0819">tRNA processing</keyword>
<evidence type="ECO:0000256" key="8">
    <source>
        <dbReference type="ARBA" id="ARBA00022741"/>
    </source>
</evidence>
<dbReference type="eggNOG" id="COG0517">
    <property type="taxonomic scope" value="Bacteria"/>
</dbReference>
<dbReference type="PROSITE" id="PS51371">
    <property type="entry name" value="CBS"/>
    <property type="match status" value="2"/>
</dbReference>
<dbReference type="SMART" id="SM00116">
    <property type="entry name" value="CBS"/>
    <property type="match status" value="2"/>
</dbReference>
<comment type="similarity">
    <text evidence="2 11">Belongs to the tRNA nucleotidyltransferase/poly(A) polymerase family.</text>
</comment>
<evidence type="ECO:0000256" key="7">
    <source>
        <dbReference type="ARBA" id="ARBA00022723"/>
    </source>
</evidence>
<name>V2PXR6_9BACT</name>
<dbReference type="Proteomes" id="UP000017429">
    <property type="component" value="Chromosome"/>
</dbReference>
<dbReference type="GO" id="GO:0000166">
    <property type="term" value="F:nucleotide binding"/>
    <property type="evidence" value="ECO:0007669"/>
    <property type="project" value="UniProtKB-KW"/>
</dbReference>
<dbReference type="InterPro" id="IPR002646">
    <property type="entry name" value="PolA_pol_head_dom"/>
</dbReference>
<dbReference type="InterPro" id="IPR043519">
    <property type="entry name" value="NT_sf"/>
</dbReference>
<evidence type="ECO:0000256" key="10">
    <source>
        <dbReference type="ARBA" id="ARBA00022884"/>
    </source>
</evidence>
<dbReference type="AlphaFoldDB" id="V2PXR6"/>
<evidence type="ECO:0000256" key="5">
    <source>
        <dbReference type="ARBA" id="ARBA00022694"/>
    </source>
</evidence>
<keyword evidence="3" id="KW-0820">tRNA-binding</keyword>
<reference evidence="12" key="1">
    <citation type="journal article" date="2014" name="Genome Announc.">
        <title>Draft genome sequences of the altered schaedler flora, a defined bacterial community from gnotobiotic mice.</title>
        <authorList>
            <person name="Wannemuehler M.J."/>
            <person name="Overstreet A.M."/>
            <person name="Ward D.V."/>
            <person name="Phillips G.J."/>
        </authorList>
    </citation>
    <scope>NUCLEOTIDE SEQUENCE</scope>
    <source>
        <strain evidence="12">ASF457</strain>
    </source>
</reference>
<dbReference type="GO" id="GO:0008033">
    <property type="term" value="P:tRNA processing"/>
    <property type="evidence" value="ECO:0007669"/>
    <property type="project" value="UniProtKB-KW"/>
</dbReference>
<evidence type="ECO:0000313" key="12">
    <source>
        <dbReference type="EMBL" id="USF23089.1"/>
    </source>
</evidence>
<evidence type="ECO:0000256" key="9">
    <source>
        <dbReference type="ARBA" id="ARBA00022842"/>
    </source>
</evidence>
<proteinExistence type="inferred from homology"/>
<dbReference type="PANTHER" id="PTHR47788:SF1">
    <property type="entry name" value="A-ADDING TRNA NUCLEOTIDYLTRANSFERASE"/>
    <property type="match status" value="1"/>
</dbReference>
<dbReference type="EMBL" id="CP097562">
    <property type="protein sequence ID" value="USF23089.1"/>
    <property type="molecule type" value="Genomic_DNA"/>
</dbReference>
<dbReference type="SUPFAM" id="SSF64182">
    <property type="entry name" value="DHH phosphoesterases"/>
    <property type="match status" value="1"/>
</dbReference>
<dbReference type="PANTHER" id="PTHR47788">
    <property type="entry name" value="POLYA POLYMERASE"/>
    <property type="match status" value="1"/>
</dbReference>
<accession>V2PXR6</accession>
<dbReference type="GO" id="GO:0016779">
    <property type="term" value="F:nucleotidyltransferase activity"/>
    <property type="evidence" value="ECO:0007669"/>
    <property type="project" value="UniProtKB-KW"/>
</dbReference>
<protein>
    <submittedName>
        <fullName evidence="12">A-adding tRNA nucleotidyltransferase</fullName>
        <ecNumber evidence="12">2.7.7.-</ecNumber>
    </submittedName>
</protein>
<dbReference type="InterPro" id="IPR000644">
    <property type="entry name" value="CBS_dom"/>
</dbReference>
<dbReference type="InterPro" id="IPR001667">
    <property type="entry name" value="DDH_dom"/>
</dbReference>
<dbReference type="Gene3D" id="3.90.1640.10">
    <property type="entry name" value="inorganic pyrophosphatase (n-terminal core)"/>
    <property type="match status" value="1"/>
</dbReference>
<dbReference type="EC" id="2.7.7.-" evidence="12"/>
<dbReference type="SUPFAM" id="SSF81301">
    <property type="entry name" value="Nucleotidyltransferase"/>
    <property type="match status" value="1"/>
</dbReference>
<dbReference type="GO" id="GO:0000049">
    <property type="term" value="F:tRNA binding"/>
    <property type="evidence" value="ECO:0007669"/>
    <property type="project" value="UniProtKB-KW"/>
</dbReference>
<dbReference type="Gene3D" id="3.10.310.30">
    <property type="match status" value="1"/>
</dbReference>
<keyword evidence="8" id="KW-0547">Nucleotide-binding</keyword>
<keyword evidence="13" id="KW-1185">Reference proteome</keyword>
<evidence type="ECO:0000256" key="1">
    <source>
        <dbReference type="ARBA" id="ARBA00001946"/>
    </source>
</evidence>
<keyword evidence="6 12" id="KW-0548">Nucleotidyltransferase</keyword>
<dbReference type="InterPro" id="IPR046342">
    <property type="entry name" value="CBS_dom_sf"/>
</dbReference>
<dbReference type="RefSeq" id="WP_023276159.1">
    <property type="nucleotide sequence ID" value="NZ_CP097562.1"/>
</dbReference>
<dbReference type="GO" id="GO:0046872">
    <property type="term" value="F:metal ion binding"/>
    <property type="evidence" value="ECO:0007669"/>
    <property type="project" value="UniProtKB-KW"/>
</dbReference>
<evidence type="ECO:0000256" key="6">
    <source>
        <dbReference type="ARBA" id="ARBA00022695"/>
    </source>
</evidence>
<keyword evidence="4 11" id="KW-0808">Transferase</keyword>
<dbReference type="KEGG" id="msch:N508_000144"/>
<evidence type="ECO:0000256" key="3">
    <source>
        <dbReference type="ARBA" id="ARBA00022555"/>
    </source>
</evidence>
<dbReference type="eggNOG" id="COG0618">
    <property type="taxonomic scope" value="Bacteria"/>
</dbReference>
<reference evidence="12" key="2">
    <citation type="submission" date="2022-05" db="EMBL/GenBank/DDBJ databases">
        <authorList>
            <person name="Proctor A.L."/>
            <person name="Phillips G.J."/>
            <person name="Wannemuehler M.J."/>
        </authorList>
    </citation>
    <scope>NUCLEOTIDE SEQUENCE</scope>
    <source>
        <strain evidence="12">ASF457</strain>
    </source>
</reference>
<dbReference type="Pfam" id="PF01368">
    <property type="entry name" value="DHH"/>
    <property type="match status" value="1"/>
</dbReference>
<reference evidence="12" key="3">
    <citation type="submission" date="2022-06" db="EMBL/GenBank/DDBJ databases">
        <title>Resources to Facilitate Use of the Altered Schaedler Flora (ASF) Mouse Model to Study Microbiome Function.</title>
        <authorList>
            <person name="Proctor A."/>
            <person name="Parvinroo S."/>
            <person name="Richie T."/>
            <person name="Jia X."/>
            <person name="Lee S.T.M."/>
            <person name="Karp P.D."/>
            <person name="Paley S."/>
            <person name="Kostic A.D."/>
            <person name="Pierre J.F."/>
            <person name="Wannemuehler M.J."/>
            <person name="Phillips G.J."/>
        </authorList>
    </citation>
    <scope>NUCLEOTIDE SEQUENCE</scope>
    <source>
        <strain evidence="12">ASF457</strain>
    </source>
</reference>
<dbReference type="Gene3D" id="1.10.3090.10">
    <property type="entry name" value="cca-adding enzyme, domain 2"/>
    <property type="match status" value="1"/>
</dbReference>
<evidence type="ECO:0000256" key="2">
    <source>
        <dbReference type="ARBA" id="ARBA00007265"/>
    </source>
</evidence>
<dbReference type="SUPFAM" id="SSF81891">
    <property type="entry name" value="Poly A polymerase C-terminal region-like"/>
    <property type="match status" value="1"/>
</dbReference>
<dbReference type="Gene3D" id="3.10.580.10">
    <property type="entry name" value="CBS-domain"/>
    <property type="match status" value="1"/>
</dbReference>
<dbReference type="Gene3D" id="3.30.460.10">
    <property type="entry name" value="Beta Polymerase, domain 2"/>
    <property type="match status" value="1"/>
</dbReference>
<dbReference type="SUPFAM" id="SSF54631">
    <property type="entry name" value="CBS-domain pair"/>
    <property type="match status" value="1"/>
</dbReference>
<dbReference type="Pfam" id="PF01743">
    <property type="entry name" value="PolyA_pol"/>
    <property type="match status" value="1"/>
</dbReference>
<dbReference type="CDD" id="cd05398">
    <property type="entry name" value="NT_ClassII-CCAase"/>
    <property type="match status" value="1"/>
</dbReference>
<keyword evidence="7" id="KW-0479">Metal-binding</keyword>
<dbReference type="InterPro" id="IPR038763">
    <property type="entry name" value="DHH_sf"/>
</dbReference>
<comment type="cofactor">
    <cofactor evidence="1">
        <name>Mg(2+)</name>
        <dbReference type="ChEBI" id="CHEBI:18420"/>
    </cofactor>
</comment>
<evidence type="ECO:0000256" key="11">
    <source>
        <dbReference type="RuleBase" id="RU003953"/>
    </source>
</evidence>
<dbReference type="Pfam" id="PF00571">
    <property type="entry name" value="CBS"/>
    <property type="match status" value="2"/>
</dbReference>
<dbReference type="eggNOG" id="COG0617">
    <property type="taxonomic scope" value="Bacteria"/>
</dbReference>
<keyword evidence="10 11" id="KW-0694">RNA-binding</keyword>
<evidence type="ECO:0000313" key="13">
    <source>
        <dbReference type="Proteomes" id="UP000017429"/>
    </source>
</evidence>
<sequence>MKIVITHINPDFDAVASAYAAYKLYNCDHIAMCTNMENNVYNFIKDSKFNINIKQYNDKLLSELKSIDMLIITDCNQRQRLGRLAALIDIAKEIIIYDHHAGISCDISADKKNILEIGAATSIFCLKMQEESIALSSLEATFLALGIYEDTGLFTFSKTSSNDALALSYLISQKADTTAANDYVQRELSNIQVMLLNELLLNLSIITVGGVDIAYSCATVDEYVDEAAFIVHKLMIIEGLSSLFILLSTGGRLVLIGRSNDIRVNVLSIVSQFGGGGHSVAGSAIIKDKMIAETLEMLKYVIRETVKPVKSVQEIMTTHVKSVQSHSILKDAMDLTMKYNLNYLPVVENNKTIGIISRKDILHGVKHGLEYDSINNIMQTEFEIVCPDTLFYEAEAIMVYQNQKLLPVETNKGLVGVITRTDLLRLMHENMILQSKYAENKRKNLGILKNRNVLSKMQENLNKKILSLLKNIGAAAEEMHYKAYVVGGFVRDLLMEKDNYDIDIVIEGDGAKFAVNYAKKHNAKVFVHKKFKTAVVSFDDGFKIDFATARTEYYVTPAAAPEVVESSVKSDLFRRDFTINAMAVRLDGAQFGLLLDFFMGQKDILDKKIRVLHSLSFVDDPSRAYRAIRFAVRFGFEIGSHTDRLIKHAESLDLFSRIIGQRQFLELKYILAEDGYLFALQLMNKYNMLRFYSTKIKYDDELINKFKRSEHLLNWYKIQFEEDIEVWRMRFNILFFPEKGENFISLIDKFELSSKEASILKDDHKYMEYAVSLFKRYKDHKPSFIYGVCSNLSVESALALAAVMGESKQDIIKDYLTEYKNVKIDLSGQDLIEAGIPKGPEIKKALDVLLKAKLDGIVNTKEDELLFIKNEFGV</sequence>
<dbReference type="InterPro" id="IPR052390">
    <property type="entry name" value="tRNA_nt/polyA_polymerase"/>
</dbReference>
<organism evidence="12 13">
    <name type="scientific">Mucispirillum schaedleri ASF457</name>
    <dbReference type="NCBI Taxonomy" id="1379858"/>
    <lineage>
        <taxon>Bacteria</taxon>
        <taxon>Pseudomonadati</taxon>
        <taxon>Deferribacterota</taxon>
        <taxon>Deferribacteres</taxon>
        <taxon>Deferribacterales</taxon>
        <taxon>Mucispirillaceae</taxon>
        <taxon>Mucispirillum</taxon>
    </lineage>
</organism>